<accession>A0ABQ5R9X4</accession>
<dbReference type="EMBL" id="BSDI01000083">
    <property type="protein sequence ID" value="GLI03383.1"/>
    <property type="molecule type" value="Genomic_DNA"/>
</dbReference>
<feature type="domain" description="Teneurin-like YD-shell" evidence="5">
    <location>
        <begin position="925"/>
        <end position="1059"/>
    </location>
</feature>
<evidence type="ECO:0008006" key="8">
    <source>
        <dbReference type="Google" id="ProtNLM"/>
    </source>
</evidence>
<evidence type="ECO:0000313" key="6">
    <source>
        <dbReference type="EMBL" id="GLI03383.1"/>
    </source>
</evidence>
<dbReference type="NCBIfam" id="TIGR01643">
    <property type="entry name" value="YD_repeat_2x"/>
    <property type="match status" value="15"/>
</dbReference>
<feature type="region of interest" description="Disordered" evidence="2">
    <location>
        <begin position="1531"/>
        <end position="1571"/>
    </location>
</feature>
<feature type="compositionally biased region" description="Basic and acidic residues" evidence="2">
    <location>
        <begin position="1245"/>
        <end position="1254"/>
    </location>
</feature>
<comment type="caution">
    <text evidence="6">The sequence shown here is derived from an EMBL/GenBank/DDBJ whole genome shotgun (WGS) entry which is preliminary data.</text>
</comment>
<evidence type="ECO:0000256" key="2">
    <source>
        <dbReference type="SAM" id="MobiDB-lite"/>
    </source>
</evidence>
<dbReference type="InterPro" id="IPR045351">
    <property type="entry name" value="DUF6531"/>
</dbReference>
<organism evidence="6 7">
    <name type="scientific">Phytohabitans aurantiacus</name>
    <dbReference type="NCBI Taxonomy" id="3016789"/>
    <lineage>
        <taxon>Bacteria</taxon>
        <taxon>Bacillati</taxon>
        <taxon>Actinomycetota</taxon>
        <taxon>Actinomycetes</taxon>
        <taxon>Micromonosporales</taxon>
        <taxon>Micromonosporaceae</taxon>
    </lineage>
</organism>
<dbReference type="InterPro" id="IPR050708">
    <property type="entry name" value="T6SS_VgrG/RHS"/>
</dbReference>
<feature type="region of interest" description="Disordered" evidence="2">
    <location>
        <begin position="1215"/>
        <end position="1234"/>
    </location>
</feature>
<evidence type="ECO:0000256" key="3">
    <source>
        <dbReference type="SAM" id="Phobius"/>
    </source>
</evidence>
<dbReference type="InterPro" id="IPR022385">
    <property type="entry name" value="Rhs_assc_core"/>
</dbReference>
<dbReference type="Pfam" id="PF20148">
    <property type="entry name" value="DUF6531"/>
    <property type="match status" value="1"/>
</dbReference>
<proteinExistence type="predicted"/>
<evidence type="ECO:0000313" key="7">
    <source>
        <dbReference type="Proteomes" id="UP001144280"/>
    </source>
</evidence>
<dbReference type="Pfam" id="PF25023">
    <property type="entry name" value="TEN_YD-shell"/>
    <property type="match status" value="4"/>
</dbReference>
<dbReference type="Proteomes" id="UP001144280">
    <property type="component" value="Unassembled WGS sequence"/>
</dbReference>
<dbReference type="InterPro" id="IPR056823">
    <property type="entry name" value="TEN-like_YD-shell"/>
</dbReference>
<feature type="region of interest" description="Disordered" evidence="2">
    <location>
        <begin position="782"/>
        <end position="804"/>
    </location>
</feature>
<feature type="domain" description="DUF6531" evidence="4">
    <location>
        <begin position="263"/>
        <end position="334"/>
    </location>
</feature>
<dbReference type="Gene3D" id="2.180.10.10">
    <property type="entry name" value="RHS repeat-associated core"/>
    <property type="match status" value="6"/>
</dbReference>
<protein>
    <recommendedName>
        <fullName evidence="8">Type IV secretion protein Rhs</fullName>
    </recommendedName>
</protein>
<dbReference type="InterPro" id="IPR006530">
    <property type="entry name" value="YD"/>
</dbReference>
<sequence>MGDTNGDGSATTPARGDWMSIWIADHIVKNDAPASVFDYTTLRYGGYGSNNCAGYSTIQVVDPESRLVVSNSLIEESQSGGVGLPSGLTGHGFAGIYNTRFDDSGCGVWAYNSSKAEVVGNTFSGTFDTFAFDSVNPGRIRFWFNTVNGRIRVMNGASPAVTRAQADVRYNSLLGRISSDGYQLADWSSNWFGHDANAVLPTCLDPAIADAHVPAINTVSSSACPAGQVKVLGYSSAVTPALSASPQVLPAALREAAAPRFGPVDTYSGALTYAAQDLVVEDAGKQVTATRTYRSDRLSSGDAGEGWSSAFTESLSQSAGIATLNMSDGSALAFATDAASGYSPAPGVALDYVVDAAGSSVTTPEQTTYRFNPAGELTGMLLGDDGHELTVQRSGGHVNRVTGVSGRYLNFSRSGGKLTTVADQAGRDVSLAYSGDRLASVQGVDSQTESYTYDSAGRLTRVTTPAGRVKLAAHYGSDGRVDWVEQQGTGRATIDYDDTNARRTITLADGATIVQEYDFAGRLVAEQVGAAGTHVVYDGDGRVVSTITGVPAVPMEGYGPSAPATLYDGKGDPVLTVDATGRYTATTFNSKHRPLVSTLADGSTVVRTYNSAGRIATLTDPRGKQWEYGHNSRGQITSQTDPLGRARTIAYQGDGDVESVTDETGATTLFTHDTHGRRTVATDPAGNATQFAFTSWNEVRQTTRPRGGATTVTFDDDRQPITVTDPASGVTTYTYDPAGRLSTIEDAENGVTSLEYDVVGRAKKVTDARGSIYGRTYTTEGWTSTSTDPAGAVTTTVNDPQGRPVRITNPLGHVTQTQYDRAGRTTTVWTPDGAKWSYGYDNLGRRNLTTTPRGKQWKAQYDSTGNLVKTTDPLNHTTLAGYDNAGRVTSTTDQAGVVTTIAYNDIQRSITRTDPLGVLEVIRRDAAGRVTSHTDGAGMLTSWAYDADGNATSTTDPAGTATAEYDLAGRVTAEQDATARRTTGSYDLLGRLTSRTHPGNYVEQFGYDSVGNLTSYTDPTDAETTYAYDPANRVTTSTDPLGEQTTYTYDLLGRQTSITDPTGVVANTAYDPVGRPAVRWDATGASWVSTYDLDGNLIGDLDPTGVRRTYRINDRGETTGWQWGTTCGCSFGYTYDAVGRLSQETRLLTPFISYEYNIRGDITAVKNGVNDRTAITRDGAGRATSSTTPLGHTSTWTYDTAGRLETATDPLSNTSTYTWDPAGRPTGITLPRGGDYTYTYDPAGRLDTEQDPLEHTTSYDYDPAGRLTTTTYPTGRTVTADYDDAGRRTTLTAGGITRTYGYDDAGRLASASVSGQTPAVAALTYSYDNRGLMATSTDALGTSTYGYDVAGRLASRAPPVGPTTSYTYNDKGLLATTAGPTNRRFGYDSYGQLTILNSNAPSTGLTQYGYDNAGRLETITGSPYAAAVTYTDDSQIASIETDKLTSYTYDNAGRLTNTTVTQTSTTLSNTSYGWDGDGNRTTVTPAGGPAITSTYDLADRLTGTSTGQTYTHNDDGLQTVAGTTSHTYNGFGEPVTATTPAGTVGYNRDPLGRTAGRTTTAGTETLGYDGPTGALTTWQPPSGAATSLIRTPDGDLLAEKTGTATTLQASLNVHGDLTALKDDTGSTVRWRGEYNPFGETTSTTGTPAAPVGFQAMYTDPATGLVDMGTRQYNPTTGAFTTPDSIIGALTKPITLNRYLYAHGDPINLFDPDGRWPGWLDDAIDAVVDFISDAIDAIGNLIDDAVEAVNDAADAISGAWNDATEGWKTTKTKAKRKWSSTLANARNLAAEISSNTSKFWEEHGDRVKSTLAGIAIGTVIIGGCVALGILTAGIAGAICVGAALGAVYGGAFCDIEKHGTAGCLAIGTTVGAVSGAVAGVAATAGAGAFTVGATSAFAGDATDQLLTTGTINPQRLATATITGGALGWAGGKLLTPSATRAATAGHVDELALPAGPSPSTGPVTLLGKYDDIRGYIKRNPDKSFSADFLDIKGTMAGGEKGVGGWNWTRNKRFIDKALESGGEIRLVTTPYSTARKSPFFLAGKTYKRELKYLEGKGYGWEQFDDYWRVIRIRPPIIR</sequence>
<keyword evidence="3" id="KW-0472">Membrane</keyword>
<dbReference type="PANTHER" id="PTHR32305">
    <property type="match status" value="1"/>
</dbReference>
<evidence type="ECO:0000259" key="5">
    <source>
        <dbReference type="Pfam" id="PF25023"/>
    </source>
</evidence>
<dbReference type="InterPro" id="IPR031325">
    <property type="entry name" value="RHS_repeat"/>
</dbReference>
<dbReference type="PANTHER" id="PTHR32305:SF15">
    <property type="entry name" value="PROTEIN RHSA-RELATED"/>
    <property type="match status" value="1"/>
</dbReference>
<dbReference type="NCBIfam" id="TIGR03696">
    <property type="entry name" value="Rhs_assc_core"/>
    <property type="match status" value="1"/>
</dbReference>
<keyword evidence="1" id="KW-0677">Repeat</keyword>
<feature type="domain" description="Teneurin-like YD-shell" evidence="5">
    <location>
        <begin position="1172"/>
        <end position="1311"/>
    </location>
</feature>
<keyword evidence="3" id="KW-0812">Transmembrane</keyword>
<evidence type="ECO:0000259" key="4">
    <source>
        <dbReference type="Pfam" id="PF20148"/>
    </source>
</evidence>
<evidence type="ECO:0000256" key="1">
    <source>
        <dbReference type="ARBA" id="ARBA00022737"/>
    </source>
</evidence>
<feature type="compositionally biased region" description="Low complexity" evidence="2">
    <location>
        <begin position="1552"/>
        <end position="1567"/>
    </location>
</feature>
<gene>
    <name evidence="6" type="ORF">Pa4123_86610</name>
</gene>
<keyword evidence="3" id="KW-1133">Transmembrane helix</keyword>
<feature type="domain" description="Teneurin-like YD-shell" evidence="5">
    <location>
        <begin position="1441"/>
        <end position="1706"/>
    </location>
</feature>
<reference evidence="6" key="1">
    <citation type="submission" date="2022-12" db="EMBL/GenBank/DDBJ databases">
        <title>New Phytohabitans aurantiacus sp. RD004123 nov., an actinomycete isolated from soil.</title>
        <authorList>
            <person name="Triningsih D.W."/>
            <person name="Harunari E."/>
            <person name="Igarashi Y."/>
        </authorList>
    </citation>
    <scope>NUCLEOTIDE SEQUENCE</scope>
    <source>
        <strain evidence="6">RD004123</strain>
    </source>
</reference>
<feature type="domain" description="Teneurin-like YD-shell" evidence="5">
    <location>
        <begin position="752"/>
        <end position="897"/>
    </location>
</feature>
<feature type="transmembrane region" description="Helical" evidence="3">
    <location>
        <begin position="1814"/>
        <end position="1847"/>
    </location>
</feature>
<keyword evidence="7" id="KW-1185">Reference proteome</keyword>
<feature type="region of interest" description="Disordered" evidence="2">
    <location>
        <begin position="701"/>
        <end position="729"/>
    </location>
</feature>
<feature type="region of interest" description="Disordered" evidence="2">
    <location>
        <begin position="1245"/>
        <end position="1273"/>
    </location>
</feature>
<dbReference type="Pfam" id="PF05593">
    <property type="entry name" value="RHS_repeat"/>
    <property type="match status" value="5"/>
</dbReference>
<name>A0ABQ5R9X4_9ACTN</name>